<gene>
    <name evidence="9" type="ORF">OSB1V03_LOCUS15428</name>
</gene>
<keyword evidence="6" id="KW-1015">Disulfide bond</keyword>
<proteinExistence type="inferred from homology"/>
<dbReference type="OrthoDB" id="6515651at2759"/>
<organism evidence="9">
    <name type="scientific">Medioppia subpectinata</name>
    <dbReference type="NCBI Taxonomy" id="1979941"/>
    <lineage>
        <taxon>Eukaryota</taxon>
        <taxon>Metazoa</taxon>
        <taxon>Ecdysozoa</taxon>
        <taxon>Arthropoda</taxon>
        <taxon>Chelicerata</taxon>
        <taxon>Arachnida</taxon>
        <taxon>Acari</taxon>
        <taxon>Acariformes</taxon>
        <taxon>Sarcoptiformes</taxon>
        <taxon>Oribatida</taxon>
        <taxon>Brachypylina</taxon>
        <taxon>Oppioidea</taxon>
        <taxon>Oppiidae</taxon>
        <taxon>Medioppia</taxon>
    </lineage>
</organism>
<dbReference type="Gene3D" id="2.40.10.10">
    <property type="entry name" value="Trypsin-like serine proteases"/>
    <property type="match status" value="1"/>
</dbReference>
<dbReference type="InterPro" id="IPR009003">
    <property type="entry name" value="Peptidase_S1_PA"/>
</dbReference>
<evidence type="ECO:0000256" key="1">
    <source>
        <dbReference type="ARBA" id="ARBA00004613"/>
    </source>
</evidence>
<dbReference type="InterPro" id="IPR050127">
    <property type="entry name" value="Serine_Proteases_S1"/>
</dbReference>
<dbReference type="InterPro" id="IPR043504">
    <property type="entry name" value="Peptidase_S1_PA_chymotrypsin"/>
</dbReference>
<dbReference type="InterPro" id="IPR001254">
    <property type="entry name" value="Trypsin_dom"/>
</dbReference>
<evidence type="ECO:0000256" key="6">
    <source>
        <dbReference type="ARBA" id="ARBA00023157"/>
    </source>
</evidence>
<protein>
    <recommendedName>
        <fullName evidence="8">Peptidase S1 domain-containing protein</fullName>
    </recommendedName>
</protein>
<evidence type="ECO:0000256" key="4">
    <source>
        <dbReference type="ARBA" id="ARBA00022801"/>
    </source>
</evidence>
<dbReference type="GO" id="GO:0004252">
    <property type="term" value="F:serine-type endopeptidase activity"/>
    <property type="evidence" value="ECO:0007669"/>
    <property type="project" value="InterPro"/>
</dbReference>
<dbReference type="PROSITE" id="PS50240">
    <property type="entry name" value="TRYPSIN_DOM"/>
    <property type="match status" value="1"/>
</dbReference>
<evidence type="ECO:0000256" key="7">
    <source>
        <dbReference type="ARBA" id="ARBA00024195"/>
    </source>
</evidence>
<feature type="non-terminal residue" evidence="9">
    <location>
        <position position="1"/>
    </location>
</feature>
<dbReference type="PROSITE" id="PS00135">
    <property type="entry name" value="TRYPSIN_SER"/>
    <property type="match status" value="1"/>
</dbReference>
<dbReference type="PANTHER" id="PTHR24264:SF65">
    <property type="entry name" value="SRCR DOMAIN-CONTAINING PROTEIN"/>
    <property type="match status" value="1"/>
</dbReference>
<dbReference type="GO" id="GO:0006508">
    <property type="term" value="P:proteolysis"/>
    <property type="evidence" value="ECO:0007669"/>
    <property type="project" value="UniProtKB-KW"/>
</dbReference>
<dbReference type="Proteomes" id="UP000759131">
    <property type="component" value="Unassembled WGS sequence"/>
</dbReference>
<dbReference type="Pfam" id="PF00089">
    <property type="entry name" value="Trypsin"/>
    <property type="match status" value="1"/>
</dbReference>
<evidence type="ECO:0000256" key="2">
    <source>
        <dbReference type="ARBA" id="ARBA00022525"/>
    </source>
</evidence>
<dbReference type="CDD" id="cd00190">
    <property type="entry name" value="Tryp_SPc"/>
    <property type="match status" value="1"/>
</dbReference>
<feature type="domain" description="Peptidase S1" evidence="8">
    <location>
        <begin position="1"/>
        <end position="132"/>
    </location>
</feature>
<evidence type="ECO:0000256" key="5">
    <source>
        <dbReference type="ARBA" id="ARBA00022825"/>
    </source>
</evidence>
<comment type="subcellular location">
    <subcellularLocation>
        <location evidence="1">Secreted</location>
    </subcellularLocation>
</comment>
<keyword evidence="3" id="KW-0645">Protease</keyword>
<dbReference type="EMBL" id="OC870485">
    <property type="protein sequence ID" value="CAD7635036.1"/>
    <property type="molecule type" value="Genomic_DNA"/>
</dbReference>
<dbReference type="AlphaFoldDB" id="A0A7R9L4L4"/>
<name>A0A7R9L4L4_9ACAR</name>
<dbReference type="GO" id="GO:0005615">
    <property type="term" value="C:extracellular space"/>
    <property type="evidence" value="ECO:0007669"/>
    <property type="project" value="TreeGrafter"/>
</dbReference>
<keyword evidence="5" id="KW-0720">Serine protease</keyword>
<keyword evidence="4" id="KW-0378">Hydrolase</keyword>
<sequence>MRGRYIVNSLCIPDKDHDLPFGALIAGWGQTAKDGRTSDVINKIYVPIFPLENCQKNYMNLGTIDDDMTCFGGQGGKDSCMGDSGGPLVEKTEQRAYVIGVVSWGIPCAEKTFPTIYTKVTKYIEWIQTNIKYKY</sequence>
<evidence type="ECO:0000259" key="8">
    <source>
        <dbReference type="PROSITE" id="PS50240"/>
    </source>
</evidence>
<dbReference type="EMBL" id="CAJPIZ010015910">
    <property type="protein sequence ID" value="CAG2115466.1"/>
    <property type="molecule type" value="Genomic_DNA"/>
</dbReference>
<accession>A0A7R9L4L4</accession>
<dbReference type="InterPro" id="IPR033116">
    <property type="entry name" value="TRYPSIN_SER"/>
</dbReference>
<dbReference type="SUPFAM" id="SSF50494">
    <property type="entry name" value="Trypsin-like serine proteases"/>
    <property type="match status" value="1"/>
</dbReference>
<dbReference type="FunFam" id="2.40.10.10:FF:000002">
    <property type="entry name" value="Transmembrane protease serine"/>
    <property type="match status" value="1"/>
</dbReference>
<evidence type="ECO:0000313" key="10">
    <source>
        <dbReference type="Proteomes" id="UP000759131"/>
    </source>
</evidence>
<reference evidence="9" key="1">
    <citation type="submission" date="2020-11" db="EMBL/GenBank/DDBJ databases">
        <authorList>
            <person name="Tran Van P."/>
        </authorList>
    </citation>
    <scope>NUCLEOTIDE SEQUENCE</scope>
</reference>
<dbReference type="PANTHER" id="PTHR24264">
    <property type="entry name" value="TRYPSIN-RELATED"/>
    <property type="match status" value="1"/>
</dbReference>
<comment type="similarity">
    <text evidence="7">Belongs to the peptidase S1 family. CLIP subfamily.</text>
</comment>
<keyword evidence="2" id="KW-0964">Secreted</keyword>
<evidence type="ECO:0000256" key="3">
    <source>
        <dbReference type="ARBA" id="ARBA00022670"/>
    </source>
</evidence>
<dbReference type="SMART" id="SM00020">
    <property type="entry name" value="Tryp_SPc"/>
    <property type="match status" value="1"/>
</dbReference>
<evidence type="ECO:0000313" key="9">
    <source>
        <dbReference type="EMBL" id="CAD7635036.1"/>
    </source>
</evidence>
<keyword evidence="10" id="KW-1185">Reference proteome</keyword>